<dbReference type="PANTHER" id="PTHR46579">
    <property type="entry name" value="F5/8 TYPE C DOMAIN-CONTAINING PROTEIN-RELATED"/>
    <property type="match status" value="1"/>
</dbReference>
<dbReference type="PANTHER" id="PTHR46579:SF1">
    <property type="entry name" value="F5_8 TYPE C DOMAIN-CONTAINING PROTEIN"/>
    <property type="match status" value="1"/>
</dbReference>
<dbReference type="OrthoDB" id="2290427at2759"/>
<dbReference type="InParanoid" id="A0A167N8V0"/>
<dbReference type="VEuPathDB" id="FungiDB:PHYBLDRAFT_64283"/>
<proteinExistence type="predicted"/>
<dbReference type="Proteomes" id="UP000077315">
    <property type="component" value="Unassembled WGS sequence"/>
</dbReference>
<gene>
    <name evidence="1" type="ORF">PHYBLDRAFT_64283</name>
</gene>
<reference evidence="2" key="1">
    <citation type="submission" date="2015-06" db="EMBL/GenBank/DDBJ databases">
        <title>Expansion of signal transduction pathways in fungi by whole-genome duplication.</title>
        <authorList>
            <consortium name="DOE Joint Genome Institute"/>
            <person name="Corrochano L.M."/>
            <person name="Kuo A."/>
            <person name="Marcet-Houben M."/>
            <person name="Polaino S."/>
            <person name="Salamov A."/>
            <person name="Villalobos J.M."/>
            <person name="Alvarez M.I."/>
            <person name="Avalos J."/>
            <person name="Benito E.P."/>
            <person name="Benoit I."/>
            <person name="Burger G."/>
            <person name="Camino L.P."/>
            <person name="Canovas D."/>
            <person name="Cerda-Olmedo E."/>
            <person name="Cheng J.-F."/>
            <person name="Dominguez A."/>
            <person name="Elias M."/>
            <person name="Eslava A.P."/>
            <person name="Glaser F."/>
            <person name="Grimwood J."/>
            <person name="Gutierrez G."/>
            <person name="Heitman J."/>
            <person name="Henrissat B."/>
            <person name="Iturriaga E.A."/>
            <person name="Lang B.F."/>
            <person name="Lavin J.L."/>
            <person name="Lee S."/>
            <person name="Li W."/>
            <person name="Lindquist E."/>
            <person name="Lopez-Garcia S."/>
            <person name="Luque E.M."/>
            <person name="Marcos A.T."/>
            <person name="Martin J."/>
            <person name="McCluskey K."/>
            <person name="Medina H.R."/>
            <person name="Miralles-Duran A."/>
            <person name="Miyazaki A."/>
            <person name="Munoz-Torres E."/>
            <person name="Oguiza J.A."/>
            <person name="Ohm R."/>
            <person name="Olmedo M."/>
            <person name="Orejas M."/>
            <person name="Ortiz-Castellanos L."/>
            <person name="Pisabarro A.G."/>
            <person name="Rodriguez-Romero J."/>
            <person name="Ruiz-Herrera J."/>
            <person name="Ruiz-Vazquez R."/>
            <person name="Sanz C."/>
            <person name="Schackwitz W."/>
            <person name="Schmutz J."/>
            <person name="Shahriari M."/>
            <person name="Shelest E."/>
            <person name="Silva-Franco F."/>
            <person name="Soanes D."/>
            <person name="Syed K."/>
            <person name="Tagua V.G."/>
            <person name="Talbot N.J."/>
            <person name="Thon M."/>
            <person name="De vries R.P."/>
            <person name="Wiebenga A."/>
            <person name="Yadav J.S."/>
            <person name="Braun E.L."/>
            <person name="Baker S."/>
            <person name="Garre V."/>
            <person name="Horwitz B."/>
            <person name="Torres-Martinez S."/>
            <person name="Idnurm A."/>
            <person name="Herrera-Estrella A."/>
            <person name="Gabaldon T."/>
            <person name="Grigoriev I.V."/>
        </authorList>
    </citation>
    <scope>NUCLEOTIDE SEQUENCE [LARGE SCALE GENOMIC DNA]</scope>
    <source>
        <strain evidence="2">NRRL 1555(-)</strain>
    </source>
</reference>
<dbReference type="GeneID" id="29002175"/>
<dbReference type="RefSeq" id="XP_018293399.1">
    <property type="nucleotide sequence ID" value="XM_018441269.1"/>
</dbReference>
<evidence type="ECO:0000313" key="2">
    <source>
        <dbReference type="Proteomes" id="UP000077315"/>
    </source>
</evidence>
<sequence>MATGDIPALAKLACHADNTSKNDCHICNVVGQTPCHGQYFRTLSGTTIRTVESFRSFNPDSVLCKGLKEQSPFASLMSFTGPFFFALDEMHGICHGIGKQVWGLVCRKYGSKHPLFLSAGAQKKIDVAIEGTRESIPTSFHGAWREVARHAEYFRAVNWANFLLFVVPTLVAERIHNQDAQKALLGLVQACTLLMSWELSAEEQTSIKKNLIKWNSYLEGHFQNGKVGIEIFTINQHLLQHYPAMINAFGPPRAYSARSLERAIGEYSRSIKSNSAIGANAGNIMLRLACTRCVDVNGALVVKARATARILQYNDESAGWPMTEEGERVDIDSDIEFWGPLEYKTIHDSIEEISCLPVLLAKFHESKGVECSTIYPALTTSHKAFVNGCVIDSAFAHKVQREAHHICLQLQVNKATNARPGLSPALKYFFSKVVLFFEHVNEGKRWPLALVLMYSTMMYNGVLVMRNGQMKLKVVHLADVKKLVGLVVSDTTAKNKVTNAKKPPFFPVVTDRQQDFLYIFCKMKNMRIKCFEIVDVTYSVREDVM</sequence>
<keyword evidence="2" id="KW-1185">Reference proteome</keyword>
<accession>A0A167N8V0</accession>
<dbReference type="STRING" id="763407.A0A167N8V0"/>
<evidence type="ECO:0000313" key="1">
    <source>
        <dbReference type="EMBL" id="OAD75359.1"/>
    </source>
</evidence>
<organism evidence="1 2">
    <name type="scientific">Phycomyces blakesleeanus (strain ATCC 8743b / DSM 1359 / FGSC 10004 / NBRC 33097 / NRRL 1555)</name>
    <dbReference type="NCBI Taxonomy" id="763407"/>
    <lineage>
        <taxon>Eukaryota</taxon>
        <taxon>Fungi</taxon>
        <taxon>Fungi incertae sedis</taxon>
        <taxon>Mucoromycota</taxon>
        <taxon>Mucoromycotina</taxon>
        <taxon>Mucoromycetes</taxon>
        <taxon>Mucorales</taxon>
        <taxon>Phycomycetaceae</taxon>
        <taxon>Phycomyces</taxon>
    </lineage>
</organism>
<protein>
    <submittedName>
        <fullName evidence="1">Uncharacterized protein</fullName>
    </submittedName>
</protein>
<name>A0A167N8V0_PHYB8</name>
<dbReference type="AlphaFoldDB" id="A0A167N8V0"/>
<dbReference type="EMBL" id="KV440977">
    <property type="protein sequence ID" value="OAD75359.1"/>
    <property type="molecule type" value="Genomic_DNA"/>
</dbReference>